<dbReference type="EMBL" id="PKPP01004153">
    <property type="protein sequence ID" value="PWA65816.1"/>
    <property type="molecule type" value="Genomic_DNA"/>
</dbReference>
<name>A0A2U1MX75_ARTAN</name>
<evidence type="ECO:0000313" key="2">
    <source>
        <dbReference type="Proteomes" id="UP000245207"/>
    </source>
</evidence>
<dbReference type="PANTHER" id="PTHR31343">
    <property type="entry name" value="T15D22.8"/>
    <property type="match status" value="1"/>
</dbReference>
<dbReference type="InterPro" id="IPR008507">
    <property type="entry name" value="DUF789"/>
</dbReference>
<dbReference type="Proteomes" id="UP000245207">
    <property type="component" value="Unassembled WGS sequence"/>
</dbReference>
<keyword evidence="2" id="KW-1185">Reference proteome</keyword>
<reference evidence="1 2" key="1">
    <citation type="journal article" date="2018" name="Mol. Plant">
        <title>The genome of Artemisia annua provides insight into the evolution of Asteraceae family and artemisinin biosynthesis.</title>
        <authorList>
            <person name="Shen Q."/>
            <person name="Zhang L."/>
            <person name="Liao Z."/>
            <person name="Wang S."/>
            <person name="Yan T."/>
            <person name="Shi P."/>
            <person name="Liu M."/>
            <person name="Fu X."/>
            <person name="Pan Q."/>
            <person name="Wang Y."/>
            <person name="Lv Z."/>
            <person name="Lu X."/>
            <person name="Zhang F."/>
            <person name="Jiang W."/>
            <person name="Ma Y."/>
            <person name="Chen M."/>
            <person name="Hao X."/>
            <person name="Li L."/>
            <person name="Tang Y."/>
            <person name="Lv G."/>
            <person name="Zhou Y."/>
            <person name="Sun X."/>
            <person name="Brodelius P.E."/>
            <person name="Rose J.K.C."/>
            <person name="Tang K."/>
        </authorList>
    </citation>
    <scope>NUCLEOTIDE SEQUENCE [LARGE SCALE GENOMIC DNA]</scope>
    <source>
        <strain evidence="2">cv. Huhao1</strain>
        <tissue evidence="1">Leaf</tissue>
    </source>
</reference>
<proteinExistence type="predicted"/>
<comment type="caution">
    <text evidence="1">The sequence shown here is derived from an EMBL/GenBank/DDBJ whole genome shotgun (WGS) entry which is preliminary data.</text>
</comment>
<gene>
    <name evidence="1" type="ORF">CTI12_AA331680</name>
</gene>
<dbReference type="PANTHER" id="PTHR31343:SF8">
    <property type="entry name" value="OS07G0246600 PROTEIN"/>
    <property type="match status" value="1"/>
</dbReference>
<evidence type="ECO:0000313" key="1">
    <source>
        <dbReference type="EMBL" id="PWA65816.1"/>
    </source>
</evidence>
<accession>A0A2U1MX75</accession>
<dbReference type="STRING" id="35608.A0A2U1MX75"/>
<organism evidence="1 2">
    <name type="scientific">Artemisia annua</name>
    <name type="common">Sweet wormwood</name>
    <dbReference type="NCBI Taxonomy" id="35608"/>
    <lineage>
        <taxon>Eukaryota</taxon>
        <taxon>Viridiplantae</taxon>
        <taxon>Streptophyta</taxon>
        <taxon>Embryophyta</taxon>
        <taxon>Tracheophyta</taxon>
        <taxon>Spermatophyta</taxon>
        <taxon>Magnoliopsida</taxon>
        <taxon>eudicotyledons</taxon>
        <taxon>Gunneridae</taxon>
        <taxon>Pentapetalae</taxon>
        <taxon>asterids</taxon>
        <taxon>campanulids</taxon>
        <taxon>Asterales</taxon>
        <taxon>Asteraceae</taxon>
        <taxon>Asteroideae</taxon>
        <taxon>Anthemideae</taxon>
        <taxon>Artemisiinae</taxon>
        <taxon>Artemisia</taxon>
    </lineage>
</organism>
<protein>
    <submittedName>
        <fullName evidence="1">Uncharacterized protein</fullName>
    </submittedName>
</protein>
<dbReference type="AlphaFoldDB" id="A0A2U1MX75"/>
<dbReference type="OrthoDB" id="1747862at2759"/>
<dbReference type="Pfam" id="PF05623">
    <property type="entry name" value="DUF789"/>
    <property type="match status" value="1"/>
</dbReference>
<sequence length="109" mass="12457">MTCRLSLPIFGLAVYKFKNSDWTQSGLHGIKKVSSLMNSTENWLRSLNVYHPDFCVFEEPRLLEVKGGEEEDKGIYVFLCERCGIGHFSERGSGFICRDGEEEKEAMEV</sequence>